<evidence type="ECO:0000313" key="8">
    <source>
        <dbReference type="Proteomes" id="UP001184150"/>
    </source>
</evidence>
<keyword evidence="1" id="KW-0805">Transcription regulation</keyword>
<dbReference type="Pfam" id="PF01614">
    <property type="entry name" value="IclR_C"/>
    <property type="match status" value="1"/>
</dbReference>
<dbReference type="InterPro" id="IPR036388">
    <property type="entry name" value="WH-like_DNA-bd_sf"/>
</dbReference>
<keyword evidence="8" id="KW-1185">Reference proteome</keyword>
<dbReference type="InterPro" id="IPR050707">
    <property type="entry name" value="HTH_MetabolicPath_Reg"/>
</dbReference>
<sequence>MDARPESATQADSPAPDMPDVGDGPLDGRSEGMLADSILSSDERRRKYAVPALEKGLDIVEYLADQAVPMTQSQLARALNRQPGELFRMLACLEGRGYVRRDPTNGGYALTLKLFQLARIHSPYETLIAAARPLMRALSDDVRESCHLTVLQGNQVLVLTQEESPNPFRLSVEVGSTHSPLRTNSGRLLLAGLAPAAFDAWLGHSREWQAMAPAARQDLLARIDDVRARGHARSLGERFLGGADIGVLVGTPGAPLNAALTIATLIDANGDARLDPLLEPLQRTAAAISQAAGLGLDSGPLGSAVDTPAPAKPARTRKTTK</sequence>
<evidence type="ECO:0000313" key="7">
    <source>
        <dbReference type="EMBL" id="MDR6511260.1"/>
    </source>
</evidence>
<dbReference type="PANTHER" id="PTHR30136">
    <property type="entry name" value="HELIX-TURN-HELIX TRANSCRIPTIONAL REGULATOR, ICLR FAMILY"/>
    <property type="match status" value="1"/>
</dbReference>
<dbReference type="Gene3D" id="3.30.450.40">
    <property type="match status" value="1"/>
</dbReference>
<dbReference type="Pfam" id="PF09339">
    <property type="entry name" value="HTH_IclR"/>
    <property type="match status" value="1"/>
</dbReference>
<protein>
    <submittedName>
        <fullName evidence="7">DNA-binding IclR family transcriptional regulator</fullName>
    </submittedName>
</protein>
<accession>A0ABU1MLP5</accession>
<dbReference type="Gene3D" id="1.10.10.10">
    <property type="entry name" value="Winged helix-like DNA-binding domain superfamily/Winged helix DNA-binding domain"/>
    <property type="match status" value="1"/>
</dbReference>
<dbReference type="SMART" id="SM00346">
    <property type="entry name" value="HTH_ICLR"/>
    <property type="match status" value="1"/>
</dbReference>
<dbReference type="Proteomes" id="UP001184150">
    <property type="component" value="Unassembled WGS sequence"/>
</dbReference>
<proteinExistence type="predicted"/>
<evidence type="ECO:0000256" key="4">
    <source>
        <dbReference type="SAM" id="MobiDB-lite"/>
    </source>
</evidence>
<keyword evidence="2 7" id="KW-0238">DNA-binding</keyword>
<dbReference type="RefSeq" id="WP_158271893.1">
    <property type="nucleotide sequence ID" value="NZ_JAVDRD010000005.1"/>
</dbReference>
<comment type="caution">
    <text evidence="7">The sequence shown here is derived from an EMBL/GenBank/DDBJ whole genome shotgun (WGS) entry which is preliminary data.</text>
</comment>
<feature type="region of interest" description="Disordered" evidence="4">
    <location>
        <begin position="1"/>
        <end position="37"/>
    </location>
</feature>
<dbReference type="PROSITE" id="PS51077">
    <property type="entry name" value="HTH_ICLR"/>
    <property type="match status" value="1"/>
</dbReference>
<dbReference type="SUPFAM" id="SSF55781">
    <property type="entry name" value="GAF domain-like"/>
    <property type="match status" value="1"/>
</dbReference>
<keyword evidence="3" id="KW-0804">Transcription</keyword>
<feature type="domain" description="IclR-ED" evidence="6">
    <location>
        <begin position="113"/>
        <end position="294"/>
    </location>
</feature>
<organism evidence="7 8">
    <name type="scientific">Novosphingobium capsulatum</name>
    <dbReference type="NCBI Taxonomy" id="13688"/>
    <lineage>
        <taxon>Bacteria</taxon>
        <taxon>Pseudomonadati</taxon>
        <taxon>Pseudomonadota</taxon>
        <taxon>Alphaproteobacteria</taxon>
        <taxon>Sphingomonadales</taxon>
        <taxon>Sphingomonadaceae</taxon>
        <taxon>Novosphingobium</taxon>
    </lineage>
</organism>
<evidence type="ECO:0000256" key="1">
    <source>
        <dbReference type="ARBA" id="ARBA00023015"/>
    </source>
</evidence>
<gene>
    <name evidence="7" type="ORF">J2792_002132</name>
</gene>
<reference evidence="7 8" key="1">
    <citation type="submission" date="2023-07" db="EMBL/GenBank/DDBJ databases">
        <title>Sorghum-associated microbial communities from plants grown in Nebraska, USA.</title>
        <authorList>
            <person name="Schachtman D."/>
        </authorList>
    </citation>
    <scope>NUCLEOTIDE SEQUENCE [LARGE SCALE GENOMIC DNA]</scope>
    <source>
        <strain evidence="7 8">DS1027</strain>
    </source>
</reference>
<feature type="region of interest" description="Disordered" evidence="4">
    <location>
        <begin position="298"/>
        <end position="321"/>
    </location>
</feature>
<evidence type="ECO:0000259" key="6">
    <source>
        <dbReference type="PROSITE" id="PS51078"/>
    </source>
</evidence>
<dbReference type="SUPFAM" id="SSF46785">
    <property type="entry name" value="Winged helix' DNA-binding domain"/>
    <property type="match status" value="1"/>
</dbReference>
<dbReference type="PANTHER" id="PTHR30136:SF7">
    <property type="entry name" value="HTH-TYPE TRANSCRIPTIONAL REGULATOR KDGR-RELATED"/>
    <property type="match status" value="1"/>
</dbReference>
<name>A0ABU1MLP5_9SPHN</name>
<dbReference type="InterPro" id="IPR005471">
    <property type="entry name" value="Tscrpt_reg_IclR_N"/>
</dbReference>
<dbReference type="GO" id="GO:0003677">
    <property type="term" value="F:DNA binding"/>
    <property type="evidence" value="ECO:0007669"/>
    <property type="project" value="UniProtKB-KW"/>
</dbReference>
<evidence type="ECO:0000259" key="5">
    <source>
        <dbReference type="PROSITE" id="PS51077"/>
    </source>
</evidence>
<evidence type="ECO:0000256" key="3">
    <source>
        <dbReference type="ARBA" id="ARBA00023163"/>
    </source>
</evidence>
<dbReference type="EMBL" id="JAVDRD010000005">
    <property type="protein sequence ID" value="MDR6511260.1"/>
    <property type="molecule type" value="Genomic_DNA"/>
</dbReference>
<dbReference type="PROSITE" id="PS51078">
    <property type="entry name" value="ICLR_ED"/>
    <property type="match status" value="1"/>
</dbReference>
<dbReference type="InterPro" id="IPR036390">
    <property type="entry name" value="WH_DNA-bd_sf"/>
</dbReference>
<feature type="domain" description="HTH iclR-type" evidence="5">
    <location>
        <begin position="50"/>
        <end position="112"/>
    </location>
</feature>
<dbReference type="InterPro" id="IPR029016">
    <property type="entry name" value="GAF-like_dom_sf"/>
</dbReference>
<evidence type="ECO:0000256" key="2">
    <source>
        <dbReference type="ARBA" id="ARBA00023125"/>
    </source>
</evidence>
<dbReference type="InterPro" id="IPR014757">
    <property type="entry name" value="Tscrpt_reg_IclR_C"/>
</dbReference>